<sequence length="213" mass="24407">MQRQRQRAALAAAALVLALLAGSADAIKLKFVHEECLSYTFNQYEYFYGSFVALPDQFGTPAKYDLTVLAPSGSRLYEVAGESEATFHLVPVEAGSHRFCLRFNADKSPSRAAVVREMLWNINVGYAEGHDKVEETDTQYLWHHVYQIDGQIQELKSTLHYLYWRERRHRQTVESTRRRAVFYAALRCAVIIAASVGQVVFIRRLFSKPGHYR</sequence>
<evidence type="ECO:0000256" key="3">
    <source>
        <dbReference type="ARBA" id="ARBA00022692"/>
    </source>
</evidence>
<keyword evidence="3 7" id="KW-0812">Transmembrane</keyword>
<dbReference type="InParanoid" id="A0A2V0NLD0"/>
<gene>
    <name evidence="10" type="ORF">Rsub_00926</name>
</gene>
<feature type="transmembrane region" description="Helical" evidence="7">
    <location>
        <begin position="180"/>
        <end position="202"/>
    </location>
</feature>
<dbReference type="FunCoup" id="A0A2V0NLD0">
    <property type="interactions" value="2159"/>
</dbReference>
<comment type="subcellular location">
    <subcellularLocation>
        <location evidence="1">Membrane</location>
        <topology evidence="1">Single-pass type I membrane protein</topology>
    </subcellularLocation>
</comment>
<reference evidence="10 11" key="1">
    <citation type="journal article" date="2018" name="Sci. Rep.">
        <title>Raphidocelis subcapitata (=Pseudokirchneriella subcapitata) provides an insight into genome evolution and environmental adaptations in the Sphaeropleales.</title>
        <authorList>
            <person name="Suzuki S."/>
            <person name="Yamaguchi H."/>
            <person name="Nakajima N."/>
            <person name="Kawachi M."/>
        </authorList>
    </citation>
    <scope>NUCLEOTIDE SEQUENCE [LARGE SCALE GENOMIC DNA]</scope>
    <source>
        <strain evidence="10 11">NIES-35</strain>
    </source>
</reference>
<evidence type="ECO:0000256" key="8">
    <source>
        <dbReference type="SAM" id="SignalP"/>
    </source>
</evidence>
<comment type="caution">
    <text evidence="10">The sequence shown here is derived from an EMBL/GenBank/DDBJ whole genome shotgun (WGS) entry which is preliminary data.</text>
</comment>
<proteinExistence type="inferred from homology"/>
<feature type="chain" id="PRO_5016122870" evidence="8">
    <location>
        <begin position="27"/>
        <end position="213"/>
    </location>
</feature>
<keyword evidence="5 7" id="KW-1133">Transmembrane helix</keyword>
<dbReference type="Pfam" id="PF01105">
    <property type="entry name" value="EMP24_GP25L"/>
    <property type="match status" value="1"/>
</dbReference>
<evidence type="ECO:0000313" key="10">
    <source>
        <dbReference type="EMBL" id="GBF88214.1"/>
    </source>
</evidence>
<dbReference type="GO" id="GO:0016020">
    <property type="term" value="C:membrane"/>
    <property type="evidence" value="ECO:0007669"/>
    <property type="project" value="UniProtKB-SubCell"/>
</dbReference>
<evidence type="ECO:0000313" key="11">
    <source>
        <dbReference type="Proteomes" id="UP000247498"/>
    </source>
</evidence>
<feature type="signal peptide" evidence="8">
    <location>
        <begin position="1"/>
        <end position="26"/>
    </location>
</feature>
<name>A0A2V0NLD0_9CHLO</name>
<keyword evidence="6 7" id="KW-0472">Membrane</keyword>
<keyword evidence="4 8" id="KW-0732">Signal</keyword>
<evidence type="ECO:0000256" key="7">
    <source>
        <dbReference type="SAM" id="Phobius"/>
    </source>
</evidence>
<comment type="similarity">
    <text evidence="2">Belongs to the EMP24/GP25L family.</text>
</comment>
<dbReference type="OrthoDB" id="1929172at2759"/>
<dbReference type="EMBL" id="BDRX01000004">
    <property type="protein sequence ID" value="GBF88214.1"/>
    <property type="molecule type" value="Genomic_DNA"/>
</dbReference>
<dbReference type="InterPro" id="IPR009038">
    <property type="entry name" value="GOLD_dom"/>
</dbReference>
<keyword evidence="11" id="KW-1185">Reference proteome</keyword>
<evidence type="ECO:0000256" key="1">
    <source>
        <dbReference type="ARBA" id="ARBA00004479"/>
    </source>
</evidence>
<evidence type="ECO:0000259" key="9">
    <source>
        <dbReference type="SMART" id="SM01190"/>
    </source>
</evidence>
<dbReference type="InterPro" id="IPR015720">
    <property type="entry name" value="Emp24-like"/>
</dbReference>
<protein>
    <submittedName>
        <fullName evidence="10">Transmembrane emp24 domain-containing protein</fullName>
    </submittedName>
</protein>
<evidence type="ECO:0000256" key="2">
    <source>
        <dbReference type="ARBA" id="ARBA00007104"/>
    </source>
</evidence>
<dbReference type="PANTHER" id="PTHR22811">
    <property type="entry name" value="TRANSMEMBRANE EMP24 DOMAIN-CONTAINING PROTEIN"/>
    <property type="match status" value="1"/>
</dbReference>
<evidence type="ECO:0000256" key="5">
    <source>
        <dbReference type="ARBA" id="ARBA00022989"/>
    </source>
</evidence>
<dbReference type="SMART" id="SM01190">
    <property type="entry name" value="EMP24_GP25L"/>
    <property type="match status" value="1"/>
</dbReference>
<feature type="domain" description="GOLD" evidence="9">
    <location>
        <begin position="14"/>
        <end position="207"/>
    </location>
</feature>
<dbReference type="AlphaFoldDB" id="A0A2V0NLD0"/>
<evidence type="ECO:0000256" key="4">
    <source>
        <dbReference type="ARBA" id="ARBA00022729"/>
    </source>
</evidence>
<evidence type="ECO:0000256" key="6">
    <source>
        <dbReference type="ARBA" id="ARBA00023136"/>
    </source>
</evidence>
<dbReference type="STRING" id="307507.A0A2V0NLD0"/>
<accession>A0A2V0NLD0</accession>
<organism evidence="10 11">
    <name type="scientific">Raphidocelis subcapitata</name>
    <dbReference type="NCBI Taxonomy" id="307507"/>
    <lineage>
        <taxon>Eukaryota</taxon>
        <taxon>Viridiplantae</taxon>
        <taxon>Chlorophyta</taxon>
        <taxon>core chlorophytes</taxon>
        <taxon>Chlorophyceae</taxon>
        <taxon>CS clade</taxon>
        <taxon>Sphaeropleales</taxon>
        <taxon>Selenastraceae</taxon>
        <taxon>Raphidocelis</taxon>
    </lineage>
</organism>
<dbReference type="Proteomes" id="UP000247498">
    <property type="component" value="Unassembled WGS sequence"/>
</dbReference>